<gene>
    <name evidence="2" type="ORF">J07HQW1_01591</name>
</gene>
<dbReference type="AlphaFoldDB" id="U1PDA2"/>
<dbReference type="HOGENOM" id="CLU_1631600_0_0_2"/>
<evidence type="ECO:0000313" key="2">
    <source>
        <dbReference type="EMBL" id="ERG91557.1"/>
    </source>
</evidence>
<dbReference type="EMBL" id="KE356560">
    <property type="protein sequence ID" value="ERG91557.1"/>
    <property type="molecule type" value="Genomic_DNA"/>
</dbReference>
<organism evidence="2 3">
    <name type="scientific">Haloquadratum walsbyi J07HQW1</name>
    <dbReference type="NCBI Taxonomy" id="1238424"/>
    <lineage>
        <taxon>Archaea</taxon>
        <taxon>Methanobacteriati</taxon>
        <taxon>Methanobacteriota</taxon>
        <taxon>Stenosarchaea group</taxon>
        <taxon>Halobacteria</taxon>
        <taxon>Halobacteriales</taxon>
        <taxon>Haloferacaceae</taxon>
        <taxon>Haloquadratum</taxon>
    </lineage>
</organism>
<feature type="compositionally biased region" description="Polar residues" evidence="1">
    <location>
        <begin position="1"/>
        <end position="18"/>
    </location>
</feature>
<evidence type="ECO:0000313" key="3">
    <source>
        <dbReference type="Proteomes" id="UP000030649"/>
    </source>
</evidence>
<protein>
    <submittedName>
        <fullName evidence="2">Uncharacterized protein</fullName>
    </submittedName>
</protein>
<sequence length="174" mass="19057">MTHSESIASVFSDSTQKSVGLGRAQRGMVHRRISNTKGLNESSVDTPSPPVASLLPWRSSGSKTQSESESESKSESDIEIKLYIVTGYHGKLKIPESFCRECNLFVRAADAAAAQVDADVRVSVVSWWTHFLFALRYGGYHPPIIVVGGTRLSQGHQVPTTQEIVKAIQESLNR</sequence>
<accession>U1PDA2</accession>
<evidence type="ECO:0000256" key="1">
    <source>
        <dbReference type="SAM" id="MobiDB-lite"/>
    </source>
</evidence>
<feature type="region of interest" description="Disordered" evidence="1">
    <location>
        <begin position="1"/>
        <end position="73"/>
    </location>
</feature>
<feature type="compositionally biased region" description="Polar residues" evidence="1">
    <location>
        <begin position="35"/>
        <end position="46"/>
    </location>
</feature>
<reference evidence="2 3" key="1">
    <citation type="journal article" date="2013" name="PLoS ONE">
        <title>Assembly-driven community genomics of a hypersaline microbial ecosystem.</title>
        <authorList>
            <person name="Podell S."/>
            <person name="Ugalde J.A."/>
            <person name="Narasingarao P."/>
            <person name="Banfield J.F."/>
            <person name="Heidelberg K.B."/>
            <person name="Allen E.E."/>
        </authorList>
    </citation>
    <scope>NUCLEOTIDE SEQUENCE [LARGE SCALE GENOMIC DNA]</scope>
    <source>
        <strain evidence="3">J07HQW1</strain>
    </source>
</reference>
<proteinExistence type="predicted"/>
<name>U1PDA2_9EURY</name>
<dbReference type="STRING" id="1238424.J07HQW1_01591"/>
<dbReference type="Proteomes" id="UP000030649">
    <property type="component" value="Unassembled WGS sequence"/>
</dbReference>